<dbReference type="PANTHER" id="PTHR24095:SF14">
    <property type="entry name" value="ACETYL-COENZYME A SYNTHETASE 1"/>
    <property type="match status" value="1"/>
</dbReference>
<sequence length="109" mass="12008">MTATAPQHGFPPPADFAANANATSALYDEAERDRLAFWATQANRLSWQAPFDEVLDWSNAPFAKWFVGGKLNVAYNCVDRHVEAGNGDRVAIHWEGEPVGDARSITYAQ</sequence>
<dbReference type="Proteomes" id="UP000191039">
    <property type="component" value="Unassembled WGS sequence"/>
</dbReference>
<dbReference type="GO" id="GO:0006085">
    <property type="term" value="P:acetyl-CoA biosynthetic process"/>
    <property type="evidence" value="ECO:0007669"/>
    <property type="project" value="TreeGrafter"/>
</dbReference>
<dbReference type="InterPro" id="IPR042099">
    <property type="entry name" value="ANL_N_sf"/>
</dbReference>
<dbReference type="GO" id="GO:0005829">
    <property type="term" value="C:cytosol"/>
    <property type="evidence" value="ECO:0007669"/>
    <property type="project" value="TreeGrafter"/>
</dbReference>
<dbReference type="AlphaFoldDB" id="A0A1T3WMR0"/>
<protein>
    <recommendedName>
        <fullName evidence="1">Acetyl-coenzyme A synthetase N-terminal domain-containing protein</fullName>
    </recommendedName>
</protein>
<proteinExistence type="predicted"/>
<feature type="domain" description="Acetyl-coenzyme A synthetase N-terminal" evidence="1">
    <location>
        <begin position="25"/>
        <end position="77"/>
    </location>
</feature>
<feature type="non-terminal residue" evidence="2">
    <location>
        <position position="109"/>
    </location>
</feature>
<dbReference type="SUPFAM" id="SSF56801">
    <property type="entry name" value="Acetyl-CoA synthetase-like"/>
    <property type="match status" value="1"/>
</dbReference>
<evidence type="ECO:0000313" key="3">
    <source>
        <dbReference type="Proteomes" id="UP000191039"/>
    </source>
</evidence>
<dbReference type="InterPro" id="IPR032387">
    <property type="entry name" value="ACAS_N"/>
</dbReference>
<name>A0A1T3WMR0_9MYCO</name>
<evidence type="ECO:0000259" key="1">
    <source>
        <dbReference type="Pfam" id="PF16177"/>
    </source>
</evidence>
<reference evidence="2 3" key="1">
    <citation type="submission" date="2016-09" db="EMBL/GenBank/DDBJ databases">
        <title>genome sequences of unsequenced Mycobacteria.</title>
        <authorList>
            <person name="Greninger A.L."/>
            <person name="Jerome K.R."/>
            <person name="Mcnair B."/>
            <person name="Wallis C."/>
            <person name="Fang F."/>
        </authorList>
    </citation>
    <scope>NUCLEOTIDE SEQUENCE [LARGE SCALE GENOMIC DNA]</scope>
    <source>
        <strain evidence="2 3">BM1</strain>
    </source>
</reference>
<dbReference type="RefSeq" id="WP_324617831.1">
    <property type="nucleotide sequence ID" value="NZ_MIJD01000022.1"/>
</dbReference>
<dbReference type="PANTHER" id="PTHR24095">
    <property type="entry name" value="ACETYL-COENZYME A SYNTHETASE"/>
    <property type="match status" value="1"/>
</dbReference>
<dbReference type="Gene3D" id="3.40.50.12780">
    <property type="entry name" value="N-terminal domain of ligase-like"/>
    <property type="match status" value="1"/>
</dbReference>
<evidence type="ECO:0000313" key="2">
    <source>
        <dbReference type="EMBL" id="OPE55685.1"/>
    </source>
</evidence>
<dbReference type="GO" id="GO:0003987">
    <property type="term" value="F:acetate-CoA ligase activity"/>
    <property type="evidence" value="ECO:0007669"/>
    <property type="project" value="TreeGrafter"/>
</dbReference>
<organism evidence="2 3">
    <name type="scientific">Mycolicibacterium diernhoferi</name>
    <dbReference type="NCBI Taxonomy" id="1801"/>
    <lineage>
        <taxon>Bacteria</taxon>
        <taxon>Bacillati</taxon>
        <taxon>Actinomycetota</taxon>
        <taxon>Actinomycetes</taxon>
        <taxon>Mycobacteriales</taxon>
        <taxon>Mycobacteriaceae</taxon>
        <taxon>Mycolicibacterium</taxon>
    </lineage>
</organism>
<gene>
    <name evidence="2" type="ORF">BV510_03865</name>
</gene>
<comment type="caution">
    <text evidence="2">The sequence shown here is derived from an EMBL/GenBank/DDBJ whole genome shotgun (WGS) entry which is preliminary data.</text>
</comment>
<accession>A0A1T3WMR0</accession>
<dbReference type="Pfam" id="PF16177">
    <property type="entry name" value="ACAS_N"/>
    <property type="match status" value="1"/>
</dbReference>
<dbReference type="EMBL" id="MIJD01000022">
    <property type="protein sequence ID" value="OPE55685.1"/>
    <property type="molecule type" value="Genomic_DNA"/>
</dbReference>